<sequence>MLDILIITPGFLKEVYIIGFLPDKFINLVFCEIRSVLKFGWLPALQDVLDWLILWFRSNGSYFSHNCYNVMVLPSRMFGSLANERPKANKRPKASEGPKANESRKGFDSPKASERPEAFDRPKAFELEDSTAPKGLNGYDYPSSVRTRWVEQPKNFGFNSKTQAFNGYHIQKAPEWLIVTKWSRAFHDHLKTRT</sequence>
<feature type="region of interest" description="Disordered" evidence="1">
    <location>
        <begin position="85"/>
        <end position="124"/>
    </location>
</feature>
<dbReference type="Proteomes" id="UP000281549">
    <property type="component" value="Unassembled WGS sequence"/>
</dbReference>
<organism evidence="2 3">
    <name type="scientific">Rozella allomycis (strain CSF55)</name>
    <dbReference type="NCBI Taxonomy" id="988480"/>
    <lineage>
        <taxon>Eukaryota</taxon>
        <taxon>Fungi</taxon>
        <taxon>Fungi incertae sedis</taxon>
        <taxon>Cryptomycota</taxon>
        <taxon>Cryptomycota incertae sedis</taxon>
        <taxon>Rozella</taxon>
    </lineage>
</organism>
<accession>A0A4P9YAX1</accession>
<gene>
    <name evidence="2" type="ORF">ROZALSC1DRAFT_25349</name>
</gene>
<evidence type="ECO:0000256" key="1">
    <source>
        <dbReference type="SAM" id="MobiDB-lite"/>
    </source>
</evidence>
<dbReference type="AlphaFoldDB" id="A0A4P9YAX1"/>
<reference evidence="3" key="1">
    <citation type="journal article" date="2018" name="Nat. Microbiol.">
        <title>Leveraging single-cell genomics to expand the fungal tree of life.</title>
        <authorList>
            <person name="Ahrendt S.R."/>
            <person name="Quandt C.A."/>
            <person name="Ciobanu D."/>
            <person name="Clum A."/>
            <person name="Salamov A."/>
            <person name="Andreopoulos B."/>
            <person name="Cheng J.F."/>
            <person name="Woyke T."/>
            <person name="Pelin A."/>
            <person name="Henrissat B."/>
            <person name="Reynolds N.K."/>
            <person name="Benny G.L."/>
            <person name="Smith M.E."/>
            <person name="James T.Y."/>
            <person name="Grigoriev I.V."/>
        </authorList>
    </citation>
    <scope>NUCLEOTIDE SEQUENCE [LARGE SCALE GENOMIC DNA]</scope>
    <source>
        <strain evidence="3">CSF55</strain>
    </source>
</reference>
<proteinExistence type="predicted"/>
<dbReference type="EMBL" id="ML006611">
    <property type="protein sequence ID" value="RKP16377.1"/>
    <property type="molecule type" value="Genomic_DNA"/>
</dbReference>
<evidence type="ECO:0000313" key="2">
    <source>
        <dbReference type="EMBL" id="RKP16377.1"/>
    </source>
</evidence>
<protein>
    <submittedName>
        <fullName evidence="2">Uncharacterized protein</fullName>
    </submittedName>
</protein>
<feature type="compositionally biased region" description="Basic and acidic residues" evidence="1">
    <location>
        <begin position="93"/>
        <end position="124"/>
    </location>
</feature>
<evidence type="ECO:0000313" key="3">
    <source>
        <dbReference type="Proteomes" id="UP000281549"/>
    </source>
</evidence>
<name>A0A4P9YAX1_ROZAC</name>